<keyword evidence="4" id="KW-0732">Signal</keyword>
<gene>
    <name evidence="5" type="primary">rps11</name>
    <name evidence="5" type="ORF">Sflab.mt.22</name>
</gene>
<dbReference type="Gene3D" id="3.30.420.80">
    <property type="entry name" value="Ribosomal protein S11"/>
    <property type="match status" value="1"/>
</dbReference>
<dbReference type="GO" id="GO:0006412">
    <property type="term" value="P:translation"/>
    <property type="evidence" value="ECO:0007669"/>
    <property type="project" value="InterPro"/>
</dbReference>
<feature type="signal peptide" evidence="4">
    <location>
        <begin position="1"/>
        <end position="22"/>
    </location>
</feature>
<feature type="chain" id="PRO_5002410202" evidence="4">
    <location>
        <begin position="23"/>
        <end position="118"/>
    </location>
</feature>
<dbReference type="PIRSF" id="PIRSF002131">
    <property type="entry name" value="Ribosomal_S11"/>
    <property type="match status" value="1"/>
</dbReference>
<accession>A0A0E3DBU1</accession>
<keyword evidence="2 5" id="KW-0689">Ribosomal protein</keyword>
<dbReference type="Pfam" id="PF00411">
    <property type="entry name" value="Ribosomal_S11"/>
    <property type="match status" value="1"/>
</dbReference>
<dbReference type="InterPro" id="IPR001971">
    <property type="entry name" value="Ribosomal_uS11"/>
</dbReference>
<organism evidence="5">
    <name type="scientific">Sebdenia flabellata</name>
    <dbReference type="NCBI Taxonomy" id="42024"/>
    <lineage>
        <taxon>Eukaryota</taxon>
        <taxon>Rhodophyta</taxon>
        <taxon>Florideophyceae</taxon>
        <taxon>Rhodymeniophycidae</taxon>
        <taxon>Sebdeniales</taxon>
        <taxon>Sebdeniaceae</taxon>
        <taxon>Sebdenia</taxon>
    </lineage>
</organism>
<dbReference type="EMBL" id="KJ398164">
    <property type="protein sequence ID" value="AHX02552.1"/>
    <property type="molecule type" value="Genomic_DNA"/>
</dbReference>
<dbReference type="GO" id="GO:0003735">
    <property type="term" value="F:structural constituent of ribosome"/>
    <property type="evidence" value="ECO:0007669"/>
    <property type="project" value="InterPro"/>
</dbReference>
<dbReference type="PANTHER" id="PTHR11759">
    <property type="entry name" value="40S RIBOSOMAL PROTEIN S14/30S RIBOSOMAL PROTEIN S11"/>
    <property type="match status" value="1"/>
</dbReference>
<dbReference type="InterPro" id="IPR036967">
    <property type="entry name" value="Ribosomal_uS11_sf"/>
</dbReference>
<comment type="similarity">
    <text evidence="1">Belongs to the universal ribosomal protein uS11 family.</text>
</comment>
<dbReference type="AlphaFoldDB" id="A0A0E3DBU1"/>
<evidence type="ECO:0000256" key="2">
    <source>
        <dbReference type="ARBA" id="ARBA00022980"/>
    </source>
</evidence>
<geneLocation type="mitochondrion" evidence="5"/>
<keyword evidence="5" id="KW-0496">Mitochondrion</keyword>
<proteinExistence type="inferred from homology"/>
<keyword evidence="3" id="KW-0687">Ribonucleoprotein</keyword>
<evidence type="ECO:0000256" key="1">
    <source>
        <dbReference type="ARBA" id="ARBA00006194"/>
    </source>
</evidence>
<evidence type="ECO:0000313" key="5">
    <source>
        <dbReference type="EMBL" id="AHX02552.1"/>
    </source>
</evidence>
<evidence type="ECO:0000256" key="3">
    <source>
        <dbReference type="ARBA" id="ARBA00023274"/>
    </source>
</evidence>
<dbReference type="GO" id="GO:0005840">
    <property type="term" value="C:ribosome"/>
    <property type="evidence" value="ECO:0007669"/>
    <property type="project" value="UniProtKB-KW"/>
</dbReference>
<protein>
    <submittedName>
        <fullName evidence="5">Ribosomal protein S11</fullName>
    </submittedName>
</protein>
<reference evidence="5" key="1">
    <citation type="submission" date="2014-02" db="EMBL/GenBank/DDBJ databases">
        <title>Complete mitochondrion genomes reveal florideophycean red algal diversity.</title>
        <authorList>
            <person name="Yang E.C."/>
            <person name="Yoon H.S."/>
        </authorList>
    </citation>
    <scope>NUCLEOTIDE SEQUENCE</scope>
</reference>
<dbReference type="GO" id="GO:1990904">
    <property type="term" value="C:ribonucleoprotein complex"/>
    <property type="evidence" value="ECO:0007669"/>
    <property type="project" value="UniProtKB-KW"/>
</dbReference>
<dbReference type="SUPFAM" id="SSF53137">
    <property type="entry name" value="Translational machinery components"/>
    <property type="match status" value="1"/>
</dbReference>
<dbReference type="HAMAP" id="MF_01310">
    <property type="entry name" value="Ribosomal_uS11"/>
    <property type="match status" value="1"/>
</dbReference>
<name>A0A0E3DBU1_9FLOR</name>
<evidence type="ECO:0000256" key="4">
    <source>
        <dbReference type="SAM" id="SignalP"/>
    </source>
</evidence>
<sequence length="118" mass="13446">MNILHRSIIITILFTSSNILYSVTDLDGKVICWSSVGSKKIKGTKKITLPNLTLTSKLIINCIKNLGYNFLHIRLKGFKKNKKTILKYFKTSTLNILSICDNTPLPHNGCKKRKVRRI</sequence>